<dbReference type="PANTHER" id="PTHR12741">
    <property type="entry name" value="LYST-INTERACTING PROTEIN LIP5 DOPAMINE RESPONSIVE PROTEIN DRG-1"/>
    <property type="match status" value="1"/>
</dbReference>
<comment type="subcellular location">
    <subcellularLocation>
        <location evidence="1">Endomembrane system</location>
    </subcellularLocation>
</comment>
<sequence>MARVRVYDNWDRIVRATLQREQLRNAGQGHERTPSGIAGSVPASLTKSTNIDLILQAADQIQDEDPNVARILCEQAYTMAQNLDPTSDGRGVLQFKTGLMSVIKQKLAQKDGGPIDRNRDVERLWQFYQQYKKRHKVDDIQKEELRLQETGTFSTNLGGFELSDMKKTFAILRALIEVMEALSENAAPDVGRLIKEELRRIKRADGELIPYNIVPLDAPSITNAIGVFPEVRGAINAIKYADHFPKLPDDYDIPGQRDPDMFDLLECVFGFQRDNVRNQREHVVLIVANAQSRLEIPTGATPVS</sequence>
<dbReference type="GO" id="GO:0005886">
    <property type="term" value="C:plasma membrane"/>
    <property type="evidence" value="ECO:0007669"/>
    <property type="project" value="TreeGrafter"/>
</dbReference>
<dbReference type="Gene3D" id="1.25.40.270">
    <property type="entry name" value="Vacuolar protein sorting-associated protein vta1"/>
    <property type="match status" value="1"/>
</dbReference>
<name>A0A7N0RCL4_KALFE</name>
<keyword evidence="2" id="KW-0472">Membrane</keyword>
<evidence type="ECO:0000256" key="3">
    <source>
        <dbReference type="SAM" id="MobiDB-lite"/>
    </source>
</evidence>
<evidence type="ECO:0000256" key="2">
    <source>
        <dbReference type="ARBA" id="ARBA00023136"/>
    </source>
</evidence>
<protein>
    <submittedName>
        <fullName evidence="4">Uncharacterized protein</fullName>
    </submittedName>
</protein>
<dbReference type="Gramene" id="Kaladp0006s0041.2.v1.1">
    <property type="protein sequence ID" value="Kaladp0006s0041.2.v1.1"/>
    <property type="gene ID" value="Kaladp0006s0041.v1.1"/>
</dbReference>
<evidence type="ECO:0000313" key="4">
    <source>
        <dbReference type="EnsemblPlants" id="Kaladp0006s0041.2.v1.1"/>
    </source>
</evidence>
<feature type="region of interest" description="Disordered" evidence="3">
    <location>
        <begin position="23"/>
        <end position="42"/>
    </location>
</feature>
<dbReference type="GO" id="GO:0012505">
    <property type="term" value="C:endomembrane system"/>
    <property type="evidence" value="ECO:0007669"/>
    <property type="project" value="UniProtKB-SubCell"/>
</dbReference>
<keyword evidence="5" id="KW-1185">Reference proteome</keyword>
<dbReference type="AlphaFoldDB" id="A0A7N0RCL4"/>
<organism evidence="4 5">
    <name type="scientific">Kalanchoe fedtschenkoi</name>
    <name type="common">Lavender scallops</name>
    <name type="synonym">South American air plant</name>
    <dbReference type="NCBI Taxonomy" id="63787"/>
    <lineage>
        <taxon>Eukaryota</taxon>
        <taxon>Viridiplantae</taxon>
        <taxon>Streptophyta</taxon>
        <taxon>Embryophyta</taxon>
        <taxon>Tracheophyta</taxon>
        <taxon>Spermatophyta</taxon>
        <taxon>Magnoliopsida</taxon>
        <taxon>eudicotyledons</taxon>
        <taxon>Gunneridae</taxon>
        <taxon>Pentapetalae</taxon>
        <taxon>Saxifragales</taxon>
        <taxon>Crassulaceae</taxon>
        <taxon>Kalanchoe</taxon>
    </lineage>
</organism>
<accession>A0A7N0RCL4</accession>
<reference evidence="4" key="1">
    <citation type="submission" date="2021-01" db="UniProtKB">
        <authorList>
            <consortium name="EnsemblPlants"/>
        </authorList>
    </citation>
    <scope>IDENTIFICATION</scope>
</reference>
<dbReference type="PANTHER" id="PTHR12741:SF67">
    <property type="entry name" value="CALLOSE SYNTHASE 10"/>
    <property type="match status" value="1"/>
</dbReference>
<evidence type="ECO:0000313" key="5">
    <source>
        <dbReference type="Proteomes" id="UP000594263"/>
    </source>
</evidence>
<proteinExistence type="predicted"/>
<dbReference type="InterPro" id="IPR023175">
    <property type="entry name" value="Vta1/CALS_N_sf"/>
</dbReference>
<dbReference type="EnsemblPlants" id="Kaladp0006s0041.2.v1.1">
    <property type="protein sequence ID" value="Kaladp0006s0041.2.v1.1"/>
    <property type="gene ID" value="Kaladp0006s0041.v1.1"/>
</dbReference>
<evidence type="ECO:0000256" key="1">
    <source>
        <dbReference type="ARBA" id="ARBA00004308"/>
    </source>
</evidence>
<dbReference type="Proteomes" id="UP000594263">
    <property type="component" value="Unplaced"/>
</dbReference>
<dbReference type="GO" id="GO:0046527">
    <property type="term" value="F:glucosyltransferase activity"/>
    <property type="evidence" value="ECO:0007669"/>
    <property type="project" value="TreeGrafter"/>
</dbReference>